<feature type="non-terminal residue" evidence="1">
    <location>
        <position position="1"/>
    </location>
</feature>
<protein>
    <submittedName>
        <fullName evidence="1">Uncharacterized protein</fullName>
    </submittedName>
</protein>
<sequence>AVRTMVYAEDMRSRESYSSQGSSGPEIDQEFADWLVSRFNSTKASVVSPSPSVLGFDETRAQRVSMMLDMSAPSLVLTGGSDKVPPVPALPPVRPAPIVHAAAAEPTTFSTIVEVPEDVECSAAPISNKLKADSTAVDSGTEARPKSSRERTKKPNKKTESMHDSKASLVTEKPRRKKTIDSGDKPDIKDPLAKRESKHKSKRESRRELKTESSHEPKSESSHEQKTESSHGHKRESKRDPKRASKRESRREPMADYKTDSEEPVPTISWNPSMSFPAMEQLSRRPSTSTPSSSKPLTTSESNPCLRPTTASRNSEAADGTATTRPRSDSRLRRHTHNFFMSESNEFVVPTESLRLSRQITREIQMKDLPPLPPNAAEIGEMSKLAGSNYKAGRNTAPSTKSGIIAHFSSHVDLVRRKDASMDKPRSSSMAIDSLEKARPMTAVPKTEESRTSKGCSEEYSLSANYDLRAIPAEGNGPSWGFRISSLVYLEPMERAKMDTSSHVVHAHIETMNRRKLPDPQKDTPPVMPPMPAMPAEPMPQPLLSASKSLRGTRRKSVSKADQSPSGSGSNSSGTSTSISSGSRPQAGLGLGLSSTTSTTDSNKAVDPGVRGALYELAYLSTQSKKVWSANDTIFGKMLKAGLEVTRIAEQDFYDFCVDELLKGSNDAFHDLQAMGNKEVAQQLFESFNVRLTVLLSGSDME</sequence>
<gene>
    <name evidence="1" type="ORF">LPJ66_009083</name>
</gene>
<dbReference type="Proteomes" id="UP001150581">
    <property type="component" value="Unassembled WGS sequence"/>
</dbReference>
<evidence type="ECO:0000313" key="1">
    <source>
        <dbReference type="EMBL" id="KAJ1887499.1"/>
    </source>
</evidence>
<dbReference type="EMBL" id="JANBPG010001981">
    <property type="protein sequence ID" value="KAJ1887499.1"/>
    <property type="molecule type" value="Genomic_DNA"/>
</dbReference>
<accession>A0ACC1I8I7</accession>
<name>A0ACC1I8I7_9FUNG</name>
<keyword evidence="2" id="KW-1185">Reference proteome</keyword>
<proteinExistence type="predicted"/>
<comment type="caution">
    <text evidence="1">The sequence shown here is derived from an EMBL/GenBank/DDBJ whole genome shotgun (WGS) entry which is preliminary data.</text>
</comment>
<reference evidence="1" key="1">
    <citation type="submission" date="2022-07" db="EMBL/GenBank/DDBJ databases">
        <title>Phylogenomic reconstructions and comparative analyses of Kickxellomycotina fungi.</title>
        <authorList>
            <person name="Reynolds N.K."/>
            <person name="Stajich J.E."/>
            <person name="Barry K."/>
            <person name="Grigoriev I.V."/>
            <person name="Crous P."/>
            <person name="Smith M.E."/>
        </authorList>
    </citation>
    <scope>NUCLEOTIDE SEQUENCE</scope>
    <source>
        <strain evidence="1">Benny 63K</strain>
    </source>
</reference>
<evidence type="ECO:0000313" key="2">
    <source>
        <dbReference type="Proteomes" id="UP001150581"/>
    </source>
</evidence>
<organism evidence="1 2">
    <name type="scientific">Kickxella alabastrina</name>
    <dbReference type="NCBI Taxonomy" id="61397"/>
    <lineage>
        <taxon>Eukaryota</taxon>
        <taxon>Fungi</taxon>
        <taxon>Fungi incertae sedis</taxon>
        <taxon>Zoopagomycota</taxon>
        <taxon>Kickxellomycotina</taxon>
        <taxon>Kickxellomycetes</taxon>
        <taxon>Kickxellales</taxon>
        <taxon>Kickxellaceae</taxon>
        <taxon>Kickxella</taxon>
    </lineage>
</organism>